<dbReference type="InterPro" id="IPR036514">
    <property type="entry name" value="SGNH_hydro_sf"/>
</dbReference>
<dbReference type="GeneID" id="75827959"/>
<reference evidence="4" key="1">
    <citation type="journal article" date="2021" name="J Fungi (Basel)">
        <title>Genomic and Metabolomic Analyses of the Marine Fungus Emericellopsis cladophorae: Insights into Saltwater Adaptability Mechanisms and Its Biosynthetic Potential.</title>
        <authorList>
            <person name="Goncalves M.F.M."/>
            <person name="Hilario S."/>
            <person name="Van de Peer Y."/>
            <person name="Esteves A.C."/>
            <person name="Alves A."/>
        </authorList>
    </citation>
    <scope>NUCLEOTIDE SEQUENCE</scope>
    <source>
        <strain evidence="4">MUM 19.33</strain>
    </source>
</reference>
<gene>
    <name evidence="4" type="ORF">J7T54_001440</name>
</gene>
<proteinExistence type="predicted"/>
<dbReference type="Gene3D" id="3.40.50.1110">
    <property type="entry name" value="SGNH hydrolase"/>
    <property type="match status" value="1"/>
</dbReference>
<comment type="caution">
    <text evidence="4">The sequence shown here is derived from an EMBL/GenBank/DDBJ whole genome shotgun (WGS) entry which is preliminary data.</text>
</comment>
<dbReference type="GO" id="GO:0016788">
    <property type="term" value="F:hydrolase activity, acting on ester bonds"/>
    <property type="evidence" value="ECO:0007669"/>
    <property type="project" value="InterPro"/>
</dbReference>
<dbReference type="EMBL" id="JAGIXG020000021">
    <property type="protein sequence ID" value="KAI6781478.1"/>
    <property type="molecule type" value="Genomic_DNA"/>
</dbReference>
<name>A0A9P9Y1K6_9HYPO</name>
<dbReference type="AlphaFoldDB" id="A0A9P9Y1K6"/>
<dbReference type="PANTHER" id="PTHR35204:SF1">
    <property type="entry name" value="ENTEROTOXIN"/>
    <property type="match status" value="1"/>
</dbReference>
<feature type="transmembrane region" description="Helical" evidence="2">
    <location>
        <begin position="126"/>
        <end position="150"/>
    </location>
</feature>
<dbReference type="PANTHER" id="PTHR35204">
    <property type="entry name" value="YALI0A21131P"/>
    <property type="match status" value="1"/>
</dbReference>
<dbReference type="Pfam" id="PF00657">
    <property type="entry name" value="Lipase_GDSL"/>
    <property type="match status" value="1"/>
</dbReference>
<keyword evidence="2" id="KW-1133">Transmembrane helix</keyword>
<dbReference type="InterPro" id="IPR049326">
    <property type="entry name" value="Rhodopsin_dom_fungi"/>
</dbReference>
<keyword evidence="5" id="KW-1185">Reference proteome</keyword>
<evidence type="ECO:0000313" key="4">
    <source>
        <dbReference type="EMBL" id="KAI6781478.1"/>
    </source>
</evidence>
<dbReference type="OrthoDB" id="1600564at2759"/>
<dbReference type="SUPFAM" id="SSF52266">
    <property type="entry name" value="SGNH hydrolase"/>
    <property type="match status" value="1"/>
</dbReference>
<dbReference type="InterPro" id="IPR001087">
    <property type="entry name" value="GDSL"/>
</dbReference>
<keyword evidence="2" id="KW-0812">Transmembrane</keyword>
<evidence type="ECO:0000313" key="5">
    <source>
        <dbReference type="Proteomes" id="UP001055219"/>
    </source>
</evidence>
<organism evidence="4 5">
    <name type="scientific">Emericellopsis cladophorae</name>
    <dbReference type="NCBI Taxonomy" id="2686198"/>
    <lineage>
        <taxon>Eukaryota</taxon>
        <taxon>Fungi</taxon>
        <taxon>Dikarya</taxon>
        <taxon>Ascomycota</taxon>
        <taxon>Pezizomycotina</taxon>
        <taxon>Sordariomycetes</taxon>
        <taxon>Hypocreomycetidae</taxon>
        <taxon>Hypocreales</taxon>
        <taxon>Bionectriaceae</taxon>
        <taxon>Emericellopsis</taxon>
    </lineage>
</organism>
<evidence type="ECO:0000256" key="1">
    <source>
        <dbReference type="SAM" id="MobiDB-lite"/>
    </source>
</evidence>
<evidence type="ECO:0000259" key="3">
    <source>
        <dbReference type="Pfam" id="PF20684"/>
    </source>
</evidence>
<keyword evidence="2" id="KW-0472">Membrane</keyword>
<evidence type="ECO:0000256" key="2">
    <source>
        <dbReference type="SAM" id="Phobius"/>
    </source>
</evidence>
<feature type="domain" description="Rhodopsin" evidence="3">
    <location>
        <begin position="59"/>
        <end position="247"/>
    </location>
</feature>
<reference evidence="4" key="2">
    <citation type="submission" date="2022-07" db="EMBL/GenBank/DDBJ databases">
        <authorList>
            <person name="Goncalves M.F.M."/>
            <person name="Hilario S."/>
            <person name="Van De Peer Y."/>
            <person name="Esteves A.C."/>
            <person name="Alves A."/>
        </authorList>
    </citation>
    <scope>NUCLEOTIDE SEQUENCE</scope>
    <source>
        <strain evidence="4">MUM 19.33</strain>
    </source>
</reference>
<dbReference type="InterPro" id="IPR038921">
    <property type="entry name" value="YOR389W-like"/>
</dbReference>
<protein>
    <submittedName>
        <fullName evidence="4">Thermolabile hemolysin-like protein</fullName>
    </submittedName>
</protein>
<sequence>MAAHTPSTRTDASAEPAGWVFLMNALILQTCIFHDGYLVTALGSPVTGPMNLGSDSSMKLSLALIKTSFTLTLYGFATGWLHWVVVVVTVVTDAAYMSHAVLVWRANCGVEDSYTFAPRWPMDSGIWMNMIGSIISAVGDLVLSLVPAAVVWKLQMVRREKIGMAAAMAIGILAGAVAIMKAVEAPRVATTVGTDCASPRLPKTTLQLLIPVRAVSYKLARLSILVHAEPNAALIAASIPVLRILVRDSNRDVKGTQLRTVAAEADNDSEMSILPLQDIELEQSERSTVLYHGGRQAEPPSEPERLAFEIEHAENFGKSRREHQRPPPMGRPDGFDKAEGPRKPLMPPYEGHPGPTGSQVGYFHTYVATRDLNVLYFDGMSAGKTDLGTLDSQDLLLRAKSTTDNGFMDERERANDLCDIVTTYDGLGGNRLSIDFSSIVSGFFFPINISSTTDERPDLIRLAAASELDSKGIKDYLQDISMQARRFTVHWQGVVDMVVARYADRFALMGSDNISVSRFISELESLTLTYLYASGIKDSDVGHNHEARNETEAAMNRYSDHYLQPVLIDQERWSLEDDLIYTSLQAVMDDICYILYTMRSTFYTYLGEDERFQGKINMGGDKGALKDAFDTGFEISREKPSAANPFGNPPLPGWTSSGGFNWVGYMVSLYNTSTVLSYNFAYGGATVDSDIIAPYDPSVVSFKEQVAIFSDNLVPQPDFAPWTADSSIVGIWIGVNDIGNSWWEATRDDIYDSIMAVYSDQLQILYDAGLRDFFLLNVPPTDKTPLMTGNGQPMIDAIADFNLRVEALLDDFKAANEGVRGVVVDTHAPFNEAINNPQRYGAPDAMCVSTDGGCIVRD</sequence>
<dbReference type="CDD" id="cd01846">
    <property type="entry name" value="fatty_acyltransferase_like"/>
    <property type="match status" value="1"/>
</dbReference>
<dbReference type="RefSeq" id="XP_051362334.1">
    <property type="nucleotide sequence ID" value="XM_051506318.1"/>
</dbReference>
<dbReference type="Proteomes" id="UP001055219">
    <property type="component" value="Unassembled WGS sequence"/>
</dbReference>
<feature type="transmembrane region" description="Helical" evidence="2">
    <location>
        <begin position="162"/>
        <end position="180"/>
    </location>
</feature>
<feature type="region of interest" description="Disordered" evidence="1">
    <location>
        <begin position="316"/>
        <end position="356"/>
    </location>
</feature>
<accession>A0A9P9Y1K6</accession>
<feature type="compositionally biased region" description="Basic and acidic residues" evidence="1">
    <location>
        <begin position="333"/>
        <end position="342"/>
    </location>
</feature>
<dbReference type="Pfam" id="PF20684">
    <property type="entry name" value="Fung_rhodopsin"/>
    <property type="match status" value="1"/>
</dbReference>